<protein>
    <submittedName>
        <fullName evidence="13">ABC-2 type transport system ATP-binding protein</fullName>
    </submittedName>
</protein>
<dbReference type="InterPro" id="IPR027417">
    <property type="entry name" value="P-loop_NTPase"/>
</dbReference>
<dbReference type="SMART" id="SM00382">
    <property type="entry name" value="AAA"/>
    <property type="match status" value="1"/>
</dbReference>
<feature type="transmembrane region" description="Helical" evidence="11">
    <location>
        <begin position="69"/>
        <end position="94"/>
    </location>
</feature>
<feature type="transmembrane region" description="Helical" evidence="11">
    <location>
        <begin position="529"/>
        <end position="552"/>
    </location>
</feature>
<keyword evidence="9 11" id="KW-0472">Membrane</keyword>
<evidence type="ECO:0000256" key="11">
    <source>
        <dbReference type="SAM" id="Phobius"/>
    </source>
</evidence>
<evidence type="ECO:0000256" key="4">
    <source>
        <dbReference type="ARBA" id="ARBA00022692"/>
    </source>
</evidence>
<evidence type="ECO:0000256" key="6">
    <source>
        <dbReference type="ARBA" id="ARBA00022741"/>
    </source>
</evidence>
<evidence type="ECO:0000256" key="9">
    <source>
        <dbReference type="ARBA" id="ARBA00023136"/>
    </source>
</evidence>
<feature type="transmembrane region" description="Helical" evidence="11">
    <location>
        <begin position="452"/>
        <end position="470"/>
    </location>
</feature>
<keyword evidence="5" id="KW-0677">Repeat</keyword>
<dbReference type="GO" id="GO:0140359">
    <property type="term" value="F:ABC-type transporter activity"/>
    <property type="evidence" value="ECO:0007669"/>
    <property type="project" value="InterPro"/>
</dbReference>
<reference evidence="13" key="2">
    <citation type="journal article" date="2022" name="Microbiol. Resour. Announc.">
        <title>Whole-Genome Sequence of Entomortierella parvispora E1425, a Mucoromycotan Fungus Associated with Burkholderiaceae-Related Endosymbiotic Bacteria.</title>
        <authorList>
            <person name="Herlambang A."/>
            <person name="Guo Y."/>
            <person name="Takashima Y."/>
            <person name="Narisawa K."/>
            <person name="Ohta H."/>
            <person name="Nishizawa T."/>
        </authorList>
    </citation>
    <scope>NUCLEOTIDE SEQUENCE</scope>
    <source>
        <strain evidence="13">E1425</strain>
    </source>
</reference>
<evidence type="ECO:0000259" key="12">
    <source>
        <dbReference type="PROSITE" id="PS50893"/>
    </source>
</evidence>
<dbReference type="SUPFAM" id="SSF52540">
    <property type="entry name" value="P-loop containing nucleoside triphosphate hydrolases"/>
    <property type="match status" value="1"/>
</dbReference>
<reference evidence="13" key="1">
    <citation type="submission" date="2021-11" db="EMBL/GenBank/DDBJ databases">
        <authorList>
            <person name="Herlambang A."/>
            <person name="Guo Y."/>
            <person name="Takashima Y."/>
            <person name="Nishizawa T."/>
        </authorList>
    </citation>
    <scope>NUCLEOTIDE SEQUENCE</scope>
    <source>
        <strain evidence="13">E1425</strain>
    </source>
</reference>
<dbReference type="CDD" id="cd03263">
    <property type="entry name" value="ABC_subfamily_A"/>
    <property type="match status" value="1"/>
</dbReference>
<dbReference type="InterPro" id="IPR003593">
    <property type="entry name" value="AAA+_ATPase"/>
</dbReference>
<dbReference type="PROSITE" id="PS50893">
    <property type="entry name" value="ABC_TRANSPORTER_2"/>
    <property type="match status" value="1"/>
</dbReference>
<feature type="domain" description="ABC transporter" evidence="12">
    <location>
        <begin position="742"/>
        <end position="973"/>
    </location>
</feature>
<evidence type="ECO:0000313" key="13">
    <source>
        <dbReference type="EMBL" id="GJJ73669.1"/>
    </source>
</evidence>
<sequence length="1056" mass="116694">MNQSHSDQPLPGNANGKDEVTIITSTGSDDSRVNGADLPALQNSPRSGRKSYQFRALGRKTLSFQRRQVFVNVCCIGLCPILMVLIAGAMGIVITHLINNLNTPSDYLLCSDVDAMTARGFPLVPSTSTQVVDFPTSPGADIPHADKDATIQHVNWYVVPGDLGIGSSPTITADSCVWWFETGYPYSSPYAMNPNITTPGADLDSTYKPQPVGGWLGPLEIAAPVELTTEQFYPWVLTADETTGQLSGSRPQQPLIDAKTGNLSGLPFGTGLLGEMDTRYYANITTNDTTGLPSVTNFQAVPYYQTVAGTESNVDDALTQEIGNLVAGLALVNKTALEAENPTAEELVEYYSAIGSLIQQMPIGAVIFNAIDTVARKFDYTLQIGTDIRLAQAANYPNRGLRLMEQHTALSNAILKTSPTANTTRITHGFRGMPQLYSTTADIPIASMVGRVLYPFGVSFLLPIFVITLVKEKEDRILVMMRMSGLKSITYYIAHYIHFYILHIISSTMFILAGVAFQMPFFTKVQPGVFILLFFFWGHVQIALAFFLSCFFSKSRTALVIVFLLVLCGVIVALTTETIFGTNPAPIGYFVWPAFAFYRALSVINRSSYDSSYQPYRLSDLHGSDEVFEVMIALIIETFVFLGLAFYLTEVLPTEFGVRQPWHFIVSTPYKYFFGKKKAEAPTTILDLEEQGSGEHKHRQTARDWIQGEIPLDPEEVQFEDADVKQERARVLHNDFASDSPLVMKNMRKVYPTNQKLAVKNVTFAVEKDTIFGLLGPNGAGKTSLIHILTGLYEPTQGWARLAGFELDTEIKDVYRNIGVCPQHDILWDDLTVGEHLYFYARLKGVTVAEERSAVLASLNAVSLVPFENRLTKGLSGGEKRRLSIAIALVGNPGIVFLDEPTTGLDISVRRLIWDIISNAKQGRTIVLTTHSMEEAEILCARIGIMAKGTLRCIGGQIRLKELYGRGFKITFAAKPENVDRASRYIASLLPASAKRLDAFVTSESWEFETTPGLIQHLFEDIEAHKHEHGIDDWGLSQTSLEEVFLRIIQEDDADA</sequence>
<accession>A0A9P3HBI8</accession>
<comment type="subcellular location">
    <subcellularLocation>
        <location evidence="1">Membrane</location>
        <topology evidence="1">Multi-pass membrane protein</topology>
    </subcellularLocation>
</comment>
<dbReference type="InterPro" id="IPR003439">
    <property type="entry name" value="ABC_transporter-like_ATP-bd"/>
</dbReference>
<dbReference type="PROSITE" id="PS00211">
    <property type="entry name" value="ABC_TRANSPORTER_1"/>
    <property type="match status" value="1"/>
</dbReference>
<dbReference type="OrthoDB" id="8061355at2759"/>
<dbReference type="GO" id="GO:0016020">
    <property type="term" value="C:membrane"/>
    <property type="evidence" value="ECO:0007669"/>
    <property type="project" value="UniProtKB-SubCell"/>
</dbReference>
<dbReference type="GO" id="GO:0005319">
    <property type="term" value="F:lipid transporter activity"/>
    <property type="evidence" value="ECO:0007669"/>
    <property type="project" value="TreeGrafter"/>
</dbReference>
<dbReference type="EMBL" id="BQFW01000008">
    <property type="protein sequence ID" value="GJJ73669.1"/>
    <property type="molecule type" value="Genomic_DNA"/>
</dbReference>
<dbReference type="InterPro" id="IPR017871">
    <property type="entry name" value="ABC_transporter-like_CS"/>
</dbReference>
<dbReference type="Proteomes" id="UP000827284">
    <property type="component" value="Unassembled WGS sequence"/>
</dbReference>
<organism evidence="13 14">
    <name type="scientific">Entomortierella parvispora</name>
    <dbReference type="NCBI Taxonomy" id="205924"/>
    <lineage>
        <taxon>Eukaryota</taxon>
        <taxon>Fungi</taxon>
        <taxon>Fungi incertae sedis</taxon>
        <taxon>Mucoromycota</taxon>
        <taxon>Mortierellomycotina</taxon>
        <taxon>Mortierellomycetes</taxon>
        <taxon>Mortierellales</taxon>
        <taxon>Mortierellaceae</taxon>
        <taxon>Entomortierella</taxon>
    </lineage>
</organism>
<evidence type="ECO:0000313" key="14">
    <source>
        <dbReference type="Proteomes" id="UP000827284"/>
    </source>
</evidence>
<keyword evidence="6" id="KW-0547">Nucleotide-binding</keyword>
<keyword evidence="3" id="KW-0813">Transport</keyword>
<dbReference type="GO" id="GO:0005524">
    <property type="term" value="F:ATP binding"/>
    <property type="evidence" value="ECO:0007669"/>
    <property type="project" value="UniProtKB-KW"/>
</dbReference>
<comment type="similarity">
    <text evidence="2">Belongs to the ABC transporter superfamily. ABCA family.</text>
</comment>
<feature type="transmembrane region" description="Helical" evidence="11">
    <location>
        <begin position="559"/>
        <end position="581"/>
    </location>
</feature>
<feature type="region of interest" description="Disordered" evidence="10">
    <location>
        <begin position="1"/>
        <end position="49"/>
    </location>
</feature>
<evidence type="ECO:0000256" key="5">
    <source>
        <dbReference type="ARBA" id="ARBA00022737"/>
    </source>
</evidence>
<feature type="transmembrane region" description="Helical" evidence="11">
    <location>
        <begin position="587"/>
        <end position="606"/>
    </location>
</feature>
<dbReference type="GO" id="GO:0016887">
    <property type="term" value="F:ATP hydrolysis activity"/>
    <property type="evidence" value="ECO:0007669"/>
    <property type="project" value="InterPro"/>
</dbReference>
<evidence type="ECO:0000256" key="2">
    <source>
        <dbReference type="ARBA" id="ARBA00008869"/>
    </source>
</evidence>
<feature type="transmembrane region" description="Helical" evidence="11">
    <location>
        <begin position="627"/>
        <end position="648"/>
    </location>
</feature>
<dbReference type="FunFam" id="3.40.50.300:FF:000665">
    <property type="entry name" value="ABC transporter A family member 2"/>
    <property type="match status" value="1"/>
</dbReference>
<gene>
    <name evidence="13" type="ORF">EMPS_06027</name>
</gene>
<comment type="caution">
    <text evidence="13">The sequence shown here is derived from an EMBL/GenBank/DDBJ whole genome shotgun (WGS) entry which is preliminary data.</text>
</comment>
<proteinExistence type="inferred from homology"/>
<keyword evidence="14" id="KW-1185">Reference proteome</keyword>
<dbReference type="Pfam" id="PF00005">
    <property type="entry name" value="ABC_tran"/>
    <property type="match status" value="1"/>
</dbReference>
<keyword evidence="7 13" id="KW-0067">ATP-binding</keyword>
<evidence type="ECO:0000256" key="3">
    <source>
        <dbReference type="ARBA" id="ARBA00022448"/>
    </source>
</evidence>
<feature type="transmembrane region" description="Helical" evidence="11">
    <location>
        <begin position="491"/>
        <end position="517"/>
    </location>
</feature>
<dbReference type="AlphaFoldDB" id="A0A9P3HBI8"/>
<dbReference type="InterPro" id="IPR026082">
    <property type="entry name" value="ABCA"/>
</dbReference>
<keyword evidence="4 11" id="KW-0812">Transmembrane</keyword>
<keyword evidence="8 11" id="KW-1133">Transmembrane helix</keyword>
<evidence type="ECO:0000256" key="10">
    <source>
        <dbReference type="SAM" id="MobiDB-lite"/>
    </source>
</evidence>
<dbReference type="PANTHER" id="PTHR19229:SF36">
    <property type="entry name" value="ATP-BINDING CASSETTE SUB-FAMILY A MEMBER 2"/>
    <property type="match status" value="1"/>
</dbReference>
<evidence type="ECO:0000256" key="1">
    <source>
        <dbReference type="ARBA" id="ARBA00004141"/>
    </source>
</evidence>
<evidence type="ECO:0000256" key="7">
    <source>
        <dbReference type="ARBA" id="ARBA00022840"/>
    </source>
</evidence>
<dbReference type="Pfam" id="PF12698">
    <property type="entry name" value="ABC2_membrane_3"/>
    <property type="match status" value="1"/>
</dbReference>
<dbReference type="InterPro" id="IPR013525">
    <property type="entry name" value="ABC2_TM"/>
</dbReference>
<name>A0A9P3HBI8_9FUNG</name>
<evidence type="ECO:0000256" key="8">
    <source>
        <dbReference type="ARBA" id="ARBA00022989"/>
    </source>
</evidence>
<dbReference type="PANTHER" id="PTHR19229">
    <property type="entry name" value="ATP-BINDING CASSETTE TRANSPORTER SUBFAMILY A ABCA"/>
    <property type="match status" value="1"/>
</dbReference>
<dbReference type="Gene3D" id="3.40.50.300">
    <property type="entry name" value="P-loop containing nucleotide triphosphate hydrolases"/>
    <property type="match status" value="1"/>
</dbReference>